<keyword evidence="2" id="KW-1185">Reference proteome</keyword>
<dbReference type="GeneID" id="30144774"/>
<reference evidence="2" key="1">
    <citation type="submission" date="2016-05" db="EMBL/GenBank/DDBJ databases">
        <title>Comparative genomics of biotechnologically important yeasts.</title>
        <authorList>
            <consortium name="DOE Joint Genome Institute"/>
            <person name="Riley R."/>
            <person name="Haridas S."/>
            <person name="Wolfe K.H."/>
            <person name="Lopes M.R."/>
            <person name="Hittinger C.T."/>
            <person name="Goker M."/>
            <person name="Salamov A."/>
            <person name="Wisecaver J."/>
            <person name="Long T.M."/>
            <person name="Aerts A.L."/>
            <person name="Barry K."/>
            <person name="Choi C."/>
            <person name="Clum A."/>
            <person name="Coughlan A.Y."/>
            <person name="Deshpande S."/>
            <person name="Douglass A.P."/>
            <person name="Hanson S.J."/>
            <person name="Klenk H.-P."/>
            <person name="Labutti K."/>
            <person name="Lapidus A."/>
            <person name="Lindquist E."/>
            <person name="Lipzen A."/>
            <person name="Meier-Kolthoff J.P."/>
            <person name="Ohm R.A."/>
            <person name="Otillar R.P."/>
            <person name="Pangilinan J."/>
            <person name="Peng Y."/>
            <person name="Rokas A."/>
            <person name="Rosa C.A."/>
            <person name="Scheuner C."/>
            <person name="Sibirny A.A."/>
            <person name="Slot J.C."/>
            <person name="Stielow J.B."/>
            <person name="Sun H."/>
            <person name="Kurtzman C.P."/>
            <person name="Blackwell M."/>
            <person name="Grigoriev I.V."/>
            <person name="Jeffries T.W."/>
        </authorList>
    </citation>
    <scope>NUCLEOTIDE SEQUENCE [LARGE SCALE GENOMIC DNA]</scope>
    <source>
        <strain evidence="2">NRRL Y-12698</strain>
    </source>
</reference>
<sequence length="53" mass="5965">MELFSSSRMRHNNQIGNKVAVERSGLGGYEPAFYKIGSISVWLFPCRNIDSSN</sequence>
<name>A0A1E3QTK3_9ASCO</name>
<gene>
    <name evidence="1" type="ORF">BABINDRAFT_118750</name>
</gene>
<accession>A0A1E3QTK3</accession>
<dbReference type="AlphaFoldDB" id="A0A1E3QTK3"/>
<dbReference type="Proteomes" id="UP000094336">
    <property type="component" value="Unassembled WGS sequence"/>
</dbReference>
<evidence type="ECO:0000313" key="1">
    <source>
        <dbReference type="EMBL" id="ODQ80980.1"/>
    </source>
</evidence>
<protein>
    <submittedName>
        <fullName evidence="1">Uncharacterized protein</fullName>
    </submittedName>
</protein>
<dbReference type="EMBL" id="KV454428">
    <property type="protein sequence ID" value="ODQ80980.1"/>
    <property type="molecule type" value="Genomic_DNA"/>
</dbReference>
<organism evidence="1 2">
    <name type="scientific">Babjeviella inositovora NRRL Y-12698</name>
    <dbReference type="NCBI Taxonomy" id="984486"/>
    <lineage>
        <taxon>Eukaryota</taxon>
        <taxon>Fungi</taxon>
        <taxon>Dikarya</taxon>
        <taxon>Ascomycota</taxon>
        <taxon>Saccharomycotina</taxon>
        <taxon>Pichiomycetes</taxon>
        <taxon>Serinales incertae sedis</taxon>
        <taxon>Babjeviella</taxon>
    </lineage>
</organism>
<dbReference type="RefSeq" id="XP_018986308.1">
    <property type="nucleotide sequence ID" value="XM_019126920.1"/>
</dbReference>
<evidence type="ECO:0000313" key="2">
    <source>
        <dbReference type="Proteomes" id="UP000094336"/>
    </source>
</evidence>
<proteinExistence type="predicted"/>